<evidence type="ECO:0000313" key="6">
    <source>
        <dbReference type="WBParaSite" id="MhA1_Contig174.frz3.gene21"/>
    </source>
</evidence>
<dbReference type="Gene3D" id="3.40.850.10">
    <property type="entry name" value="Kinesin motor domain"/>
    <property type="match status" value="1"/>
</dbReference>
<dbReference type="InterPro" id="IPR001752">
    <property type="entry name" value="Kinesin_motor_dom"/>
</dbReference>
<dbReference type="GO" id="GO:0005524">
    <property type="term" value="F:ATP binding"/>
    <property type="evidence" value="ECO:0007669"/>
    <property type="project" value="UniProtKB-KW"/>
</dbReference>
<evidence type="ECO:0000313" key="5">
    <source>
        <dbReference type="Proteomes" id="UP000095281"/>
    </source>
</evidence>
<keyword evidence="1" id="KW-0547">Nucleotide-binding</keyword>
<dbReference type="GO" id="GO:0003777">
    <property type="term" value="F:microtubule motor activity"/>
    <property type="evidence" value="ECO:0007669"/>
    <property type="project" value="InterPro"/>
</dbReference>
<proteinExistence type="inferred from homology"/>
<reference evidence="6" key="1">
    <citation type="submission" date="2016-11" db="UniProtKB">
        <authorList>
            <consortium name="WormBaseParasite"/>
        </authorList>
    </citation>
    <scope>IDENTIFICATION</scope>
</reference>
<evidence type="ECO:0000256" key="2">
    <source>
        <dbReference type="ARBA" id="ARBA00022840"/>
    </source>
</evidence>
<evidence type="ECO:0000256" key="3">
    <source>
        <dbReference type="PROSITE-ProRule" id="PRU00283"/>
    </source>
</evidence>
<dbReference type="WBParaSite" id="MhA1_Contig174.frz3.gene21">
    <property type="protein sequence ID" value="MhA1_Contig174.frz3.gene21"/>
    <property type="gene ID" value="MhA1_Contig174.frz3.gene21"/>
</dbReference>
<dbReference type="AlphaFoldDB" id="A0A1I8B9G3"/>
<dbReference type="GO" id="GO:0008017">
    <property type="term" value="F:microtubule binding"/>
    <property type="evidence" value="ECO:0007669"/>
    <property type="project" value="InterPro"/>
</dbReference>
<keyword evidence="5" id="KW-1185">Reference proteome</keyword>
<evidence type="ECO:0000259" key="4">
    <source>
        <dbReference type="PROSITE" id="PS50067"/>
    </source>
</evidence>
<dbReference type="InterPro" id="IPR027417">
    <property type="entry name" value="P-loop_NTPase"/>
</dbReference>
<name>A0A1I8B9G3_MELHA</name>
<feature type="domain" description="Kinesin motor" evidence="4">
    <location>
        <begin position="3"/>
        <end position="66"/>
    </location>
</feature>
<sequence length="66" mass="7710">MSSVKVAVRVRPFNSREIHITSCSNQTYNFEFDYSYSSFDKKAVNYACQDKVYKDIGLLNRYLGLK</sequence>
<evidence type="ECO:0000256" key="1">
    <source>
        <dbReference type="ARBA" id="ARBA00022741"/>
    </source>
</evidence>
<dbReference type="SUPFAM" id="SSF52540">
    <property type="entry name" value="P-loop containing nucleoside triphosphate hydrolases"/>
    <property type="match status" value="1"/>
</dbReference>
<comment type="caution">
    <text evidence="3">Lacks conserved residue(s) required for the propagation of feature annotation.</text>
</comment>
<dbReference type="InterPro" id="IPR036961">
    <property type="entry name" value="Kinesin_motor_dom_sf"/>
</dbReference>
<dbReference type="PROSITE" id="PS50067">
    <property type="entry name" value="KINESIN_MOTOR_2"/>
    <property type="match status" value="1"/>
</dbReference>
<dbReference type="GO" id="GO:0007018">
    <property type="term" value="P:microtubule-based movement"/>
    <property type="evidence" value="ECO:0007669"/>
    <property type="project" value="InterPro"/>
</dbReference>
<dbReference type="Proteomes" id="UP000095281">
    <property type="component" value="Unplaced"/>
</dbReference>
<protein>
    <submittedName>
        <fullName evidence="6">Kinesin motor domain-containing protein</fullName>
    </submittedName>
</protein>
<comment type="similarity">
    <text evidence="3">Belongs to the TRAFAC class myosin-kinesin ATPase superfamily. Kinesin family.</text>
</comment>
<organism evidence="5 6">
    <name type="scientific">Meloidogyne hapla</name>
    <name type="common">Root-knot nematode worm</name>
    <dbReference type="NCBI Taxonomy" id="6305"/>
    <lineage>
        <taxon>Eukaryota</taxon>
        <taxon>Metazoa</taxon>
        <taxon>Ecdysozoa</taxon>
        <taxon>Nematoda</taxon>
        <taxon>Chromadorea</taxon>
        <taxon>Rhabditida</taxon>
        <taxon>Tylenchina</taxon>
        <taxon>Tylenchomorpha</taxon>
        <taxon>Tylenchoidea</taxon>
        <taxon>Meloidogynidae</taxon>
        <taxon>Meloidogyninae</taxon>
        <taxon>Meloidogyne</taxon>
    </lineage>
</organism>
<keyword evidence="2" id="KW-0067">ATP-binding</keyword>
<accession>A0A1I8B9G3</accession>